<dbReference type="AlphaFoldDB" id="A0A9Q0AHT1"/>
<keyword evidence="3" id="KW-0805">Transcription regulation</keyword>
<keyword evidence="5" id="KW-0539">Nucleus</keyword>
<dbReference type="SMART" id="SM00906">
    <property type="entry name" value="Fungal_trans"/>
    <property type="match status" value="1"/>
</dbReference>
<evidence type="ECO:0000256" key="7">
    <source>
        <dbReference type="SAM" id="Phobius"/>
    </source>
</evidence>
<dbReference type="CDD" id="cd00067">
    <property type="entry name" value="GAL4"/>
    <property type="match status" value="1"/>
</dbReference>
<feature type="region of interest" description="Disordered" evidence="6">
    <location>
        <begin position="54"/>
        <end position="102"/>
    </location>
</feature>
<keyword evidence="7" id="KW-0472">Membrane</keyword>
<dbReference type="InterPro" id="IPR007219">
    <property type="entry name" value="XnlR_reg_dom"/>
</dbReference>
<name>A0A9Q0AHT1_9PEZI</name>
<evidence type="ECO:0000259" key="8">
    <source>
        <dbReference type="PROSITE" id="PS50048"/>
    </source>
</evidence>
<dbReference type="PANTHER" id="PTHR47338">
    <property type="entry name" value="ZN(II)2CYS6 TRANSCRIPTION FACTOR (EUROFUNG)-RELATED"/>
    <property type="match status" value="1"/>
</dbReference>
<proteinExistence type="predicted"/>
<dbReference type="PROSITE" id="PS50048">
    <property type="entry name" value="ZN2_CY6_FUNGAL_2"/>
    <property type="match status" value="1"/>
</dbReference>
<dbReference type="CDD" id="cd12148">
    <property type="entry name" value="fungal_TF_MHR"/>
    <property type="match status" value="1"/>
</dbReference>
<dbReference type="GO" id="GO:0006351">
    <property type="term" value="P:DNA-templated transcription"/>
    <property type="evidence" value="ECO:0007669"/>
    <property type="project" value="InterPro"/>
</dbReference>
<evidence type="ECO:0000313" key="10">
    <source>
        <dbReference type="Proteomes" id="UP000829685"/>
    </source>
</evidence>
<feature type="compositionally biased region" description="Polar residues" evidence="6">
    <location>
        <begin position="89"/>
        <end position="100"/>
    </location>
</feature>
<feature type="compositionally biased region" description="Basic and acidic residues" evidence="6">
    <location>
        <begin position="582"/>
        <end position="592"/>
    </location>
</feature>
<dbReference type="InterPro" id="IPR050815">
    <property type="entry name" value="TF_fung"/>
</dbReference>
<evidence type="ECO:0000256" key="6">
    <source>
        <dbReference type="SAM" id="MobiDB-lite"/>
    </source>
</evidence>
<keyword evidence="2" id="KW-0479">Metal-binding</keyword>
<dbReference type="Pfam" id="PF00172">
    <property type="entry name" value="Zn_clus"/>
    <property type="match status" value="1"/>
</dbReference>
<dbReference type="GO" id="GO:0008270">
    <property type="term" value="F:zinc ion binding"/>
    <property type="evidence" value="ECO:0007669"/>
    <property type="project" value="InterPro"/>
</dbReference>
<keyword evidence="7" id="KW-0812">Transmembrane</keyword>
<dbReference type="OrthoDB" id="2123952at2759"/>
<sequence>MSNVVRGTSLRAGGACVRCRKGKTKCVYENNRAPCKNCAKGMHECYLPSESLAHHHGQSPARVPRPRESLPGERSVSSTHDRPAAPASQVLTSRSVNNASGDKITPELAQECERVVNKTLPACVAFHKPGFIQKLKSGTLDASITNALLTIAARSSPYIIRRYGGQGGAAAAAEHFAAKCISAVMQNLDNPCLGDIQALCLLIIHEWGCRNAIRAYAYLGQAARMAQMYRILAVHQTGSPEPEQFIRDESFRRTLWLIYILDCFLTSSPGRYPALSAHEIKDVALPCPDMSFNFGTPVTVRTLSGIAPAGSADPTPPKSEVGEFGHIVMATQAWRNVIEMLTTVTLETFSEQQCVALENEIEAVRQGLPMHFTDKSGHINLHITMGSGWTYALLHCLLHCATIMVNRRRLLQAVTNEDFNDKAWRATPQHAQIVDRVLTSSHGIISLLLALDNYSDKDSLIIFPLILLFSSFTAGATIAWFSLKGFTPPNVRESSEALVRDAMRFLHEGADAWTLVVPWYRHLTVMAKVLRRGSRKSAAQSQPPAVEPTHQSAKEETASQSDNNPDAMDYERQSSDQPPEPAEDRNGSEPPRRAGFAAINGGSAGASTPATVSPPPAGAQPAPVKTDSPSAPSSAGDVQPAEPAPPGPGGDMTAEELCEAFEHQLLELDDLAAFMGGGV</sequence>
<evidence type="ECO:0000256" key="1">
    <source>
        <dbReference type="ARBA" id="ARBA00004123"/>
    </source>
</evidence>
<feature type="transmembrane region" description="Helical" evidence="7">
    <location>
        <begin position="461"/>
        <end position="483"/>
    </location>
</feature>
<dbReference type="SUPFAM" id="SSF57701">
    <property type="entry name" value="Zn2/Cys6 DNA-binding domain"/>
    <property type="match status" value="1"/>
</dbReference>
<dbReference type="GO" id="GO:0005634">
    <property type="term" value="C:nucleus"/>
    <property type="evidence" value="ECO:0007669"/>
    <property type="project" value="UniProtKB-SubCell"/>
</dbReference>
<accession>A0A9Q0AHT1</accession>
<feature type="region of interest" description="Disordered" evidence="6">
    <location>
        <begin position="534"/>
        <end position="655"/>
    </location>
</feature>
<dbReference type="Gene3D" id="4.10.240.10">
    <property type="entry name" value="Zn(2)-C6 fungal-type DNA-binding domain"/>
    <property type="match status" value="1"/>
</dbReference>
<dbReference type="Pfam" id="PF04082">
    <property type="entry name" value="Fungal_trans"/>
    <property type="match status" value="1"/>
</dbReference>
<feature type="domain" description="Zn(2)-C6 fungal-type" evidence="8">
    <location>
        <begin position="15"/>
        <end position="47"/>
    </location>
</feature>
<dbReference type="PANTHER" id="PTHR47338:SF5">
    <property type="entry name" value="ZN(II)2CYS6 TRANSCRIPTION FACTOR (EUROFUNG)"/>
    <property type="match status" value="1"/>
</dbReference>
<gene>
    <name evidence="9" type="ORF">JX265_011249</name>
</gene>
<comment type="subcellular location">
    <subcellularLocation>
        <location evidence="1">Nucleus</location>
    </subcellularLocation>
</comment>
<keyword evidence="7" id="KW-1133">Transmembrane helix</keyword>
<dbReference type="EMBL" id="JAFIMR010000040">
    <property type="protein sequence ID" value="KAI1857514.1"/>
    <property type="molecule type" value="Genomic_DNA"/>
</dbReference>
<evidence type="ECO:0000313" key="9">
    <source>
        <dbReference type="EMBL" id="KAI1857514.1"/>
    </source>
</evidence>
<dbReference type="PROSITE" id="PS00463">
    <property type="entry name" value="ZN2_CY6_FUNGAL_1"/>
    <property type="match status" value="1"/>
</dbReference>
<protein>
    <recommendedName>
        <fullName evidence="8">Zn(2)-C6 fungal-type domain-containing protein</fullName>
    </recommendedName>
</protein>
<reference evidence="9" key="1">
    <citation type="submission" date="2021-03" db="EMBL/GenBank/DDBJ databases">
        <title>Revisited historic fungal species revealed as producer of novel bioactive compounds through whole genome sequencing and comparative genomics.</title>
        <authorList>
            <person name="Vignolle G.A."/>
            <person name="Hochenegger N."/>
            <person name="Mach R.L."/>
            <person name="Mach-Aigner A.R."/>
            <person name="Javad Rahimi M."/>
            <person name="Salim K.A."/>
            <person name="Chan C.M."/>
            <person name="Lim L.B.L."/>
            <person name="Cai F."/>
            <person name="Druzhinina I.S."/>
            <person name="U'Ren J.M."/>
            <person name="Derntl C."/>
        </authorList>
    </citation>
    <scope>NUCLEOTIDE SEQUENCE</scope>
    <source>
        <strain evidence="9">TUCIM 5799</strain>
    </source>
</reference>
<dbReference type="Proteomes" id="UP000829685">
    <property type="component" value="Unassembled WGS sequence"/>
</dbReference>
<comment type="caution">
    <text evidence="9">The sequence shown here is derived from an EMBL/GenBank/DDBJ whole genome shotgun (WGS) entry which is preliminary data.</text>
</comment>
<keyword evidence="4" id="KW-0804">Transcription</keyword>
<dbReference type="GO" id="GO:0000981">
    <property type="term" value="F:DNA-binding transcription factor activity, RNA polymerase II-specific"/>
    <property type="evidence" value="ECO:0007669"/>
    <property type="project" value="InterPro"/>
</dbReference>
<organism evidence="9 10">
    <name type="scientific">Neoarthrinium moseri</name>
    <dbReference type="NCBI Taxonomy" id="1658444"/>
    <lineage>
        <taxon>Eukaryota</taxon>
        <taxon>Fungi</taxon>
        <taxon>Dikarya</taxon>
        <taxon>Ascomycota</taxon>
        <taxon>Pezizomycotina</taxon>
        <taxon>Sordariomycetes</taxon>
        <taxon>Xylariomycetidae</taxon>
        <taxon>Amphisphaeriales</taxon>
        <taxon>Apiosporaceae</taxon>
        <taxon>Neoarthrinium</taxon>
    </lineage>
</organism>
<evidence type="ECO:0000256" key="2">
    <source>
        <dbReference type="ARBA" id="ARBA00022723"/>
    </source>
</evidence>
<evidence type="ECO:0000256" key="5">
    <source>
        <dbReference type="ARBA" id="ARBA00023242"/>
    </source>
</evidence>
<dbReference type="InterPro" id="IPR036864">
    <property type="entry name" value="Zn2-C6_fun-type_DNA-bd_sf"/>
</dbReference>
<keyword evidence="10" id="KW-1185">Reference proteome</keyword>
<dbReference type="GO" id="GO:0003677">
    <property type="term" value="F:DNA binding"/>
    <property type="evidence" value="ECO:0007669"/>
    <property type="project" value="InterPro"/>
</dbReference>
<dbReference type="InterPro" id="IPR001138">
    <property type="entry name" value="Zn2Cys6_DnaBD"/>
</dbReference>
<evidence type="ECO:0000256" key="3">
    <source>
        <dbReference type="ARBA" id="ARBA00023015"/>
    </source>
</evidence>
<evidence type="ECO:0000256" key="4">
    <source>
        <dbReference type="ARBA" id="ARBA00023163"/>
    </source>
</evidence>